<evidence type="ECO:0000256" key="4">
    <source>
        <dbReference type="ARBA" id="ARBA00022741"/>
    </source>
</evidence>
<evidence type="ECO:0000256" key="5">
    <source>
        <dbReference type="ARBA" id="ARBA00022840"/>
    </source>
</evidence>
<dbReference type="PANTHER" id="PTHR43033:SF1">
    <property type="entry name" value="TRNA(ILE)-LYSIDINE SYNTHASE-RELATED"/>
    <property type="match status" value="1"/>
</dbReference>
<accession>A0A8H8CNN8</accession>
<comment type="caution">
    <text evidence="8">The sequence shown here is derived from an EMBL/GenBank/DDBJ whole genome shotgun (WGS) entry which is preliminary data.</text>
</comment>
<evidence type="ECO:0000256" key="1">
    <source>
        <dbReference type="ARBA" id="ARBA00013267"/>
    </source>
</evidence>
<keyword evidence="4" id="KW-0547">Nucleotide-binding</keyword>
<evidence type="ECO:0000313" key="8">
    <source>
        <dbReference type="EMBL" id="KAG5171274.1"/>
    </source>
</evidence>
<sequence length="558" mass="63071">MAARIIHPISALEFAHMVRKCMPPVGWSDTIGIANSGGPDSTCLMFLFNRLINDTKTMNADESLPKNIVSLTIDHDLQASSADMATHASRIAQSLGVRHITKKLDWKRSRPGPGDSIEELARDKRYDTLLDLIIACNANSLAMGHHCDDQVETMLMRLGRSSTKVGLGGMRPCRRWGMGNEIKGVPNRQLQVEQMRRWIVRPLLSVGKDRILATCEENKLEYVSDPTNFQPQLTIRNAIRHVISNEVRDDLDYPSFPHIINLQLKQINATAAKDFNGAFDLTSGIDHLRKVSMDMSSAVEKMDLRVNEMIPKCRIPSSPGTFMISAEALSKIPSPDLREALLYRIVRYVSPEPWGSPKAELGRRKVGMLRLWEHLSSYKQHLSRNNSSICVGSGVWWRLVTTVNGRLRSEVRNVDPSNLAWIALRQPPSRSIRVPNYARFDITRTVLDTRNTWLTQSKSPLSEMVFDNRFLLQFSVDKMPTSLVKLLEQGALLVVEPRGIWRIPEVKLHNVNGLARKLVHTEVKHGPFSVDLELGSETYIKLDSGWITMEYFRPISAI</sequence>
<dbReference type="Gene3D" id="3.40.50.620">
    <property type="entry name" value="HUPs"/>
    <property type="match status" value="1"/>
</dbReference>
<keyword evidence="2" id="KW-0436">Ligase</keyword>
<evidence type="ECO:0000256" key="6">
    <source>
        <dbReference type="ARBA" id="ARBA00048539"/>
    </source>
</evidence>
<dbReference type="CDD" id="cd01992">
    <property type="entry name" value="TilS_N"/>
    <property type="match status" value="1"/>
</dbReference>
<dbReference type="InterPro" id="IPR011063">
    <property type="entry name" value="TilS/TtcA_N"/>
</dbReference>
<name>A0A8H8CNN8_PSICU</name>
<evidence type="ECO:0000256" key="2">
    <source>
        <dbReference type="ARBA" id="ARBA00022598"/>
    </source>
</evidence>
<dbReference type="GO" id="GO:0032267">
    <property type="term" value="F:tRNA(Ile)-lysidine synthase activity"/>
    <property type="evidence" value="ECO:0007669"/>
    <property type="project" value="UniProtKB-EC"/>
</dbReference>
<keyword evidence="5" id="KW-0067">ATP-binding</keyword>
<proteinExistence type="inferred from homology"/>
<dbReference type="Pfam" id="PF01171">
    <property type="entry name" value="ATP_bind_3"/>
    <property type="match status" value="1"/>
</dbReference>
<dbReference type="InterPro" id="IPR014729">
    <property type="entry name" value="Rossmann-like_a/b/a_fold"/>
</dbReference>
<dbReference type="GO" id="GO:0008033">
    <property type="term" value="P:tRNA processing"/>
    <property type="evidence" value="ECO:0007669"/>
    <property type="project" value="UniProtKB-KW"/>
</dbReference>
<dbReference type="EMBL" id="JAFIQS010000003">
    <property type="protein sequence ID" value="KAG5171274.1"/>
    <property type="molecule type" value="Genomic_DNA"/>
</dbReference>
<organism evidence="8">
    <name type="scientific">Psilocybe cubensis</name>
    <name type="common">Psychedelic mushroom</name>
    <name type="synonym">Stropharia cubensis</name>
    <dbReference type="NCBI Taxonomy" id="181762"/>
    <lineage>
        <taxon>Eukaryota</taxon>
        <taxon>Fungi</taxon>
        <taxon>Dikarya</taxon>
        <taxon>Basidiomycota</taxon>
        <taxon>Agaricomycotina</taxon>
        <taxon>Agaricomycetes</taxon>
        <taxon>Agaricomycetidae</taxon>
        <taxon>Agaricales</taxon>
        <taxon>Agaricineae</taxon>
        <taxon>Strophariaceae</taxon>
        <taxon>Psilocybe</taxon>
    </lineage>
</organism>
<dbReference type="GO" id="GO:0005524">
    <property type="term" value="F:ATP binding"/>
    <property type="evidence" value="ECO:0007669"/>
    <property type="project" value="UniProtKB-KW"/>
</dbReference>
<keyword evidence="3" id="KW-0819">tRNA processing</keyword>
<dbReference type="EC" id="6.3.4.19" evidence="1"/>
<evidence type="ECO:0000256" key="3">
    <source>
        <dbReference type="ARBA" id="ARBA00022694"/>
    </source>
</evidence>
<dbReference type="AlphaFoldDB" id="A0A8H8CNN8"/>
<dbReference type="SUPFAM" id="SSF52402">
    <property type="entry name" value="Adenine nucleotide alpha hydrolases-like"/>
    <property type="match status" value="1"/>
</dbReference>
<dbReference type="HAMAP" id="MF_01161">
    <property type="entry name" value="tRNA_Ile_lys_synt"/>
    <property type="match status" value="1"/>
</dbReference>
<comment type="catalytic activity">
    <reaction evidence="6">
        <text>cytidine(34) in tRNA(Ile2) + L-lysine + ATP = lysidine(34) in tRNA(Ile2) + AMP + diphosphate + H(+)</text>
        <dbReference type="Rhea" id="RHEA:43744"/>
        <dbReference type="Rhea" id="RHEA-COMP:10625"/>
        <dbReference type="Rhea" id="RHEA-COMP:10670"/>
        <dbReference type="ChEBI" id="CHEBI:15378"/>
        <dbReference type="ChEBI" id="CHEBI:30616"/>
        <dbReference type="ChEBI" id="CHEBI:32551"/>
        <dbReference type="ChEBI" id="CHEBI:33019"/>
        <dbReference type="ChEBI" id="CHEBI:82748"/>
        <dbReference type="ChEBI" id="CHEBI:83665"/>
        <dbReference type="ChEBI" id="CHEBI:456215"/>
        <dbReference type="EC" id="6.3.4.19"/>
    </reaction>
</comment>
<dbReference type="NCBIfam" id="TIGR02432">
    <property type="entry name" value="lysidine_TilS_N"/>
    <property type="match status" value="1"/>
</dbReference>
<evidence type="ECO:0000259" key="7">
    <source>
        <dbReference type="Pfam" id="PF01171"/>
    </source>
</evidence>
<dbReference type="PANTHER" id="PTHR43033">
    <property type="entry name" value="TRNA(ILE)-LYSIDINE SYNTHASE-RELATED"/>
    <property type="match status" value="1"/>
</dbReference>
<dbReference type="InterPro" id="IPR012094">
    <property type="entry name" value="tRNA_Ile_lys_synt"/>
</dbReference>
<gene>
    <name evidence="8" type="ORF">JR316_003359</name>
</gene>
<dbReference type="InterPro" id="IPR012795">
    <property type="entry name" value="tRNA_Ile_lys_synt_N"/>
</dbReference>
<protein>
    <recommendedName>
        <fullName evidence="1">tRNA(Ile)-lysidine synthetase</fullName>
        <ecNumber evidence="1">6.3.4.19</ecNumber>
    </recommendedName>
</protein>
<feature type="domain" description="tRNA(Ile)-lysidine/2-thiocytidine synthase N-terminal" evidence="7">
    <location>
        <begin position="31"/>
        <end position="241"/>
    </location>
</feature>
<reference evidence="8" key="1">
    <citation type="submission" date="2021-02" db="EMBL/GenBank/DDBJ databases">
        <title>Psilocybe cubensis genome.</title>
        <authorList>
            <person name="Mckernan K.J."/>
            <person name="Crawford S."/>
            <person name="Trippe A."/>
            <person name="Kane L.T."/>
            <person name="Mclaughlin S."/>
        </authorList>
    </citation>
    <scope>NUCLEOTIDE SEQUENCE [LARGE SCALE GENOMIC DNA]</scope>
    <source>
        <strain evidence="8">MGC-MH-2018</strain>
    </source>
</reference>